<dbReference type="InterPro" id="IPR036412">
    <property type="entry name" value="HAD-like_sf"/>
</dbReference>
<keyword evidence="1" id="KW-0028">Amino-acid biosynthesis</keyword>
<sequence length="329" mass="37522">MIQDNVDEASRLLACKHMIKQRHKIEAGQKLVPSNENHSQQAELCAIDKSNVSIACTIRCYASHQSLNSNDILAARLRTPACIILDIEGTTTSLRFIKDTLFPYIRRNIYRYLKERWNTEEVQVTLARLYRQEDRDRNDGFAPPKLVRDINADPDRAINSLVSNVLWQMDNKRHNTALKQLQILVWVYGYESGELKGHVYDDVGYAFRRWRSMGIRLFVYSTGMAVAQQLLFSNSTQGNLLNLIENYFDLLIGPKTSSSSFKKLSHQYIMIPPRDILFISDSHDEARAAREAGCQAILIQRPENKPLSAIAAQEFPIVSSLSQIEFSAG</sequence>
<dbReference type="PANTHER" id="PTHR20371">
    <property type="entry name" value="ENOLASE-PHOSPHATASE E1"/>
    <property type="match status" value="1"/>
</dbReference>
<evidence type="ECO:0000313" key="4">
    <source>
        <dbReference type="EMBL" id="KAG9511333.1"/>
    </source>
</evidence>
<keyword evidence="3" id="KW-0486">Methionine biosynthesis</keyword>
<dbReference type="SFLD" id="SFLDG01133">
    <property type="entry name" value="C1.5.4:_Enolase-phosphatase_Li"/>
    <property type="match status" value="1"/>
</dbReference>
<accession>A0ABQ7SD40</accession>
<dbReference type="Gene3D" id="3.40.50.1000">
    <property type="entry name" value="HAD superfamily/HAD-like"/>
    <property type="match status" value="1"/>
</dbReference>
<organism evidence="4 5">
    <name type="scientific">Fragariocoptes setiger</name>
    <dbReference type="NCBI Taxonomy" id="1670756"/>
    <lineage>
        <taxon>Eukaryota</taxon>
        <taxon>Metazoa</taxon>
        <taxon>Ecdysozoa</taxon>
        <taxon>Arthropoda</taxon>
        <taxon>Chelicerata</taxon>
        <taxon>Arachnida</taxon>
        <taxon>Acari</taxon>
        <taxon>Acariformes</taxon>
        <taxon>Trombidiformes</taxon>
        <taxon>Prostigmata</taxon>
        <taxon>Eupodina</taxon>
        <taxon>Eriophyoidea</taxon>
        <taxon>Phytoptidae</taxon>
        <taxon>Fragariocoptes</taxon>
    </lineage>
</organism>
<dbReference type="SUPFAM" id="SSF56784">
    <property type="entry name" value="HAD-like"/>
    <property type="match status" value="1"/>
</dbReference>
<dbReference type="SFLD" id="SFLDG01129">
    <property type="entry name" value="C1.5:_HAD__Beta-PGM__Phosphata"/>
    <property type="match status" value="1"/>
</dbReference>
<evidence type="ECO:0000256" key="2">
    <source>
        <dbReference type="ARBA" id="ARBA00022801"/>
    </source>
</evidence>
<protein>
    <submittedName>
        <fullName evidence="4">Enolase-phosphatase E1</fullName>
    </submittedName>
</protein>
<dbReference type="NCBIfam" id="TIGR01691">
    <property type="entry name" value="enolase-ppase"/>
    <property type="match status" value="1"/>
</dbReference>
<dbReference type="InterPro" id="IPR023214">
    <property type="entry name" value="HAD_sf"/>
</dbReference>
<gene>
    <name evidence="4" type="primary">enoph1</name>
    <name evidence="4" type="ORF">GZH46_00086</name>
</gene>
<dbReference type="EMBL" id="JAIFTH010000009">
    <property type="protein sequence ID" value="KAG9511333.1"/>
    <property type="molecule type" value="Genomic_DNA"/>
</dbReference>
<evidence type="ECO:0000256" key="3">
    <source>
        <dbReference type="ARBA" id="ARBA00023167"/>
    </source>
</evidence>
<keyword evidence="2" id="KW-0378">Hydrolase</keyword>
<dbReference type="CDD" id="cd01629">
    <property type="entry name" value="HAD_EP"/>
    <property type="match status" value="1"/>
</dbReference>
<evidence type="ECO:0000313" key="5">
    <source>
        <dbReference type="Proteomes" id="UP000825002"/>
    </source>
</evidence>
<keyword evidence="5" id="KW-1185">Reference proteome</keyword>
<reference evidence="4 5" key="1">
    <citation type="submission" date="2020-10" db="EMBL/GenBank/DDBJ databases">
        <authorList>
            <person name="Klimov P.B."/>
            <person name="Dyachkov S.M."/>
            <person name="Chetverikov P.E."/>
        </authorList>
    </citation>
    <scope>NUCLEOTIDE SEQUENCE [LARGE SCALE GENOMIC DNA]</scope>
    <source>
        <strain evidence="4">BMOC 18-1129-001#AD2665</strain>
        <tissue evidence="4">Entire mites</tissue>
    </source>
</reference>
<feature type="non-terminal residue" evidence="4">
    <location>
        <position position="1"/>
    </location>
</feature>
<dbReference type="PANTHER" id="PTHR20371:SF1">
    <property type="entry name" value="ENOLASE-PHOSPHATASE E1"/>
    <property type="match status" value="1"/>
</dbReference>
<dbReference type="Pfam" id="PF00702">
    <property type="entry name" value="Hydrolase"/>
    <property type="match status" value="1"/>
</dbReference>
<dbReference type="SFLD" id="SFLDS00003">
    <property type="entry name" value="Haloacid_Dehalogenase"/>
    <property type="match status" value="1"/>
</dbReference>
<proteinExistence type="predicted"/>
<comment type="caution">
    <text evidence="4">The sequence shown here is derived from an EMBL/GenBank/DDBJ whole genome shotgun (WGS) entry which is preliminary data.</text>
</comment>
<evidence type="ECO:0000256" key="1">
    <source>
        <dbReference type="ARBA" id="ARBA00022605"/>
    </source>
</evidence>
<dbReference type="Gene3D" id="1.10.720.60">
    <property type="match status" value="1"/>
</dbReference>
<name>A0ABQ7SD40_9ACAR</name>
<dbReference type="InterPro" id="IPR023943">
    <property type="entry name" value="Enolase-ppase_E1"/>
</dbReference>
<dbReference type="Proteomes" id="UP000825002">
    <property type="component" value="Unassembled WGS sequence"/>
</dbReference>